<dbReference type="Proteomes" id="UP000000328">
    <property type="component" value="Chromosome"/>
</dbReference>
<dbReference type="PIRSF" id="PIRSF017393">
    <property type="entry name" value="MTase_SAV2177"/>
    <property type="match status" value="1"/>
</dbReference>
<dbReference type="GeneID" id="92869496"/>
<dbReference type="eggNOG" id="COG2890">
    <property type="taxonomic scope" value="Bacteria"/>
</dbReference>
<dbReference type="InterPro" id="IPR006764">
    <property type="entry name" value="SAM_dep_MeTrfase_SAV2177_type"/>
</dbReference>
<gene>
    <name evidence="1" type="ordered locus">AMED_1704</name>
</gene>
<dbReference type="Gene3D" id="3.40.50.150">
    <property type="entry name" value="Vaccinia Virus protein VP39"/>
    <property type="match status" value="1"/>
</dbReference>
<protein>
    <recommendedName>
        <fullName evidence="3">S-adenosyl methyltransferase</fullName>
    </recommendedName>
</protein>
<dbReference type="EMBL" id="CP002000">
    <property type="protein sequence ID" value="ADJ43515.1"/>
    <property type="molecule type" value="Genomic_DNA"/>
</dbReference>
<dbReference type="OrthoDB" id="4134439at2"/>
<dbReference type="InterPro" id="IPR029063">
    <property type="entry name" value="SAM-dependent_MTases_sf"/>
</dbReference>
<dbReference type="Pfam" id="PF04672">
    <property type="entry name" value="Methyltransf_19"/>
    <property type="match status" value="1"/>
</dbReference>
<dbReference type="KEGG" id="amd:AMED_1704"/>
<accession>A0A0H3CZJ8</accession>
<organism evidence="1 2">
    <name type="scientific">Amycolatopsis mediterranei (strain U-32)</name>
    <dbReference type="NCBI Taxonomy" id="749927"/>
    <lineage>
        <taxon>Bacteria</taxon>
        <taxon>Bacillati</taxon>
        <taxon>Actinomycetota</taxon>
        <taxon>Actinomycetes</taxon>
        <taxon>Pseudonocardiales</taxon>
        <taxon>Pseudonocardiaceae</taxon>
        <taxon>Amycolatopsis</taxon>
    </lineage>
</organism>
<dbReference type="PATRIC" id="fig|749927.5.peg.1757"/>
<dbReference type="SUPFAM" id="SSF53335">
    <property type="entry name" value="S-adenosyl-L-methionine-dependent methyltransferases"/>
    <property type="match status" value="1"/>
</dbReference>
<proteinExistence type="predicted"/>
<sequence>MGDSTEERAPQQRLDADVDLSKPSAARMYDWYLGGTRNWAVDREFGERAAATWPHVKLVAQHNRAFLRRVVGAALDAGIRQFLDLGTGVPTVGNIHDIVRRRRRKIRARVVYVDYEPVAAQQGRQVLDEDEVTHWATLVQRDLRDPEAIFDDPETRRLINTGQPICVLFIAVMHFIGDGDDPRGILDAYREVAAPGSWLALTHACNDAAPEPGAGNIQAVVDSYRNTSNPMWLRDYDTIVSWLDVPGWDLLKPGIVHPPDWRPVPGTGLTDEQEEARPYMWAGVAGKA</sequence>
<dbReference type="HOGENOM" id="CLU_067079_1_0_11"/>
<evidence type="ECO:0000313" key="1">
    <source>
        <dbReference type="EMBL" id="ADJ43515.1"/>
    </source>
</evidence>
<dbReference type="AlphaFoldDB" id="A0A0H3CZJ8"/>
<evidence type="ECO:0008006" key="3">
    <source>
        <dbReference type="Google" id="ProtNLM"/>
    </source>
</evidence>
<name>A0A0H3CZJ8_AMYMU</name>
<evidence type="ECO:0000313" key="2">
    <source>
        <dbReference type="Proteomes" id="UP000000328"/>
    </source>
</evidence>
<dbReference type="RefSeq" id="WP_013223600.1">
    <property type="nucleotide sequence ID" value="NC_014318.1"/>
</dbReference>
<reference evidence="1 2" key="1">
    <citation type="journal article" date="2010" name="Cell Res.">
        <title>Complete genome sequence of the rifamycin SV-producing Amycolatopsis mediterranei U32 revealed its genetic characteristics in phylogeny and metabolism.</title>
        <authorList>
            <person name="Zhao W."/>
            <person name="Zhong Y."/>
            <person name="Yuan H."/>
            <person name="Wang J."/>
            <person name="Zheng H."/>
            <person name="Wang Y."/>
            <person name="Cen X."/>
            <person name="Xu F."/>
            <person name="Bai J."/>
            <person name="Han X."/>
            <person name="Lu G."/>
            <person name="Zhu Y."/>
            <person name="Shao Z."/>
            <person name="Yan H."/>
            <person name="Li C."/>
            <person name="Peng N."/>
            <person name="Zhang Z."/>
            <person name="Zhang Y."/>
            <person name="Lin W."/>
            <person name="Fan Y."/>
            <person name="Qin Z."/>
            <person name="Hu Y."/>
            <person name="Zhu B."/>
            <person name="Wang S."/>
            <person name="Ding X."/>
            <person name="Zhao G.P."/>
        </authorList>
    </citation>
    <scope>NUCLEOTIDE SEQUENCE [LARGE SCALE GENOMIC DNA]</scope>
    <source>
        <strain evidence="2">U-32</strain>
    </source>
</reference>